<dbReference type="PANTHER" id="PTHR43685">
    <property type="entry name" value="GLYCOSYLTRANSFERASE"/>
    <property type="match status" value="1"/>
</dbReference>
<evidence type="ECO:0000259" key="1">
    <source>
        <dbReference type="Pfam" id="PF00535"/>
    </source>
</evidence>
<feature type="domain" description="Glycosyltransferase 2-like" evidence="1">
    <location>
        <begin position="6"/>
        <end position="133"/>
    </location>
</feature>
<dbReference type="InterPro" id="IPR029044">
    <property type="entry name" value="Nucleotide-diphossugar_trans"/>
</dbReference>
<accession>A0ABT3L554</accession>
<gene>
    <name evidence="2" type="ORF">K4A83_10210</name>
</gene>
<dbReference type="Pfam" id="PF00535">
    <property type="entry name" value="Glycos_transf_2"/>
    <property type="match status" value="1"/>
</dbReference>
<dbReference type="Proteomes" id="UP001526426">
    <property type="component" value="Unassembled WGS sequence"/>
</dbReference>
<dbReference type="RefSeq" id="WP_265264422.1">
    <property type="nucleotide sequence ID" value="NZ_JAIHOM010000042.1"/>
</dbReference>
<reference evidence="2 3" key="1">
    <citation type="submission" date="2021-08" db="EMBL/GenBank/DDBJ databases">
        <title>Draft genome sequence of Spirulina subsalsa with high tolerance to salinity and hype-accumulation of phycocyanin.</title>
        <authorList>
            <person name="Pei H."/>
            <person name="Jiang L."/>
        </authorList>
    </citation>
    <scope>NUCLEOTIDE SEQUENCE [LARGE SCALE GENOMIC DNA]</scope>
    <source>
        <strain evidence="2 3">FACHB-351</strain>
    </source>
</reference>
<dbReference type="Gene3D" id="3.90.550.10">
    <property type="entry name" value="Spore Coat Polysaccharide Biosynthesis Protein SpsA, Chain A"/>
    <property type="match status" value="1"/>
</dbReference>
<keyword evidence="3" id="KW-1185">Reference proteome</keyword>
<dbReference type="InterPro" id="IPR050834">
    <property type="entry name" value="Glycosyltransf_2"/>
</dbReference>
<evidence type="ECO:0000313" key="2">
    <source>
        <dbReference type="EMBL" id="MCW6036634.1"/>
    </source>
</evidence>
<dbReference type="PANTHER" id="PTHR43685:SF2">
    <property type="entry name" value="GLYCOSYLTRANSFERASE 2-LIKE DOMAIN-CONTAINING PROTEIN"/>
    <property type="match status" value="1"/>
</dbReference>
<protein>
    <submittedName>
        <fullName evidence="2">Glycosyltransferase</fullName>
    </submittedName>
</protein>
<proteinExistence type="predicted"/>
<name>A0ABT3L554_9CYAN</name>
<dbReference type="EMBL" id="JAIHOM010000042">
    <property type="protein sequence ID" value="MCW6036634.1"/>
    <property type="molecule type" value="Genomic_DNA"/>
</dbReference>
<dbReference type="InterPro" id="IPR001173">
    <property type="entry name" value="Glyco_trans_2-like"/>
</dbReference>
<organism evidence="2 3">
    <name type="scientific">Spirulina subsalsa FACHB-351</name>
    <dbReference type="NCBI Taxonomy" id="234711"/>
    <lineage>
        <taxon>Bacteria</taxon>
        <taxon>Bacillati</taxon>
        <taxon>Cyanobacteriota</taxon>
        <taxon>Cyanophyceae</taxon>
        <taxon>Spirulinales</taxon>
        <taxon>Spirulinaceae</taxon>
        <taxon>Spirulina</taxon>
    </lineage>
</organism>
<evidence type="ECO:0000313" key="3">
    <source>
        <dbReference type="Proteomes" id="UP001526426"/>
    </source>
</evidence>
<comment type="caution">
    <text evidence="2">The sequence shown here is derived from an EMBL/GenBank/DDBJ whole genome shotgun (WGS) entry which is preliminary data.</text>
</comment>
<dbReference type="CDD" id="cd00761">
    <property type="entry name" value="Glyco_tranf_GTA_type"/>
    <property type="match status" value="1"/>
</dbReference>
<dbReference type="SUPFAM" id="SSF53448">
    <property type="entry name" value="Nucleotide-diphospho-sugar transferases"/>
    <property type="match status" value="1"/>
</dbReference>
<sequence length="317" mass="36765">MNPKVSIIIPVYNAENYIIQCLESALNQTEQNIEIIVIDDASTDQTLNLVENYTDPRLKIIKNEVNRGAGYCRNQGIKAAQGDWIVPLDSDDWYAPERIEKLWQVAQTEKADLVADDLYFIQDEKYDPNVTLFSVARAEFSQPRKIDILTFIDLNRKPGKISPHLGLTKPLIKRSFLVQNSLAYEDKVTPIEDFLLYTLCLLKGARFVVIPEAYYYYRRSRPGSASTFRKVKILNQFCAVNRYLLEQDSVQSNPALKTLVNQYLKEVQQEKDYYTIIQPLKEQGCWKTFLKTLSNFKLLTLTLKQIPYILKRRFSNV</sequence>